<dbReference type="RefSeq" id="XP_034009783.1">
    <property type="nucleotide sequence ID" value="XM_034158332.1"/>
</dbReference>
<evidence type="ECO:0000313" key="3">
    <source>
        <dbReference type="Proteomes" id="UP000449547"/>
    </source>
</evidence>
<dbReference type="GO" id="GO:0046933">
    <property type="term" value="F:proton-transporting ATP synthase activity, rotational mechanism"/>
    <property type="evidence" value="ECO:0007669"/>
    <property type="project" value="TreeGrafter"/>
</dbReference>
<dbReference type="InterPro" id="IPR019711">
    <property type="entry name" value="ATP_synth_F0_suH"/>
</dbReference>
<name>A0A642UDJ3_DIURU</name>
<dbReference type="Pfam" id="PF10775">
    <property type="entry name" value="ATP_sub_h"/>
    <property type="match status" value="1"/>
</dbReference>
<sequence length="105" mass="11568">MFRTVVARSVRTFSVTPARANLVSDLYIQNIKAFKPTPLSQSEIESSVHKFTPPAPAQVPQDDISTQDLTSYEAAPVETQEVDSTGAAAPQAEDWFVFENDEEAH</sequence>
<reference evidence="2 3" key="1">
    <citation type="submission" date="2019-07" db="EMBL/GenBank/DDBJ databases">
        <title>Genome assembly of two rare yeast pathogens: Diutina rugosa and Trichomonascus ciferrii.</title>
        <authorList>
            <person name="Mixao V."/>
            <person name="Saus E."/>
            <person name="Hansen A."/>
            <person name="Lass-Flor C."/>
            <person name="Gabaldon T."/>
        </authorList>
    </citation>
    <scope>NUCLEOTIDE SEQUENCE [LARGE SCALE GENOMIC DNA]</scope>
    <source>
        <strain evidence="2 3">CBS 613</strain>
    </source>
</reference>
<evidence type="ECO:0000256" key="1">
    <source>
        <dbReference type="SAM" id="MobiDB-lite"/>
    </source>
</evidence>
<dbReference type="EMBL" id="SWFT01000159">
    <property type="protein sequence ID" value="KAA8897126.1"/>
    <property type="molecule type" value="Genomic_DNA"/>
</dbReference>
<gene>
    <name evidence="2" type="ORF">DIURU_005359</name>
</gene>
<dbReference type="Proteomes" id="UP000449547">
    <property type="component" value="Unassembled WGS sequence"/>
</dbReference>
<evidence type="ECO:0000313" key="2">
    <source>
        <dbReference type="EMBL" id="KAA8897126.1"/>
    </source>
</evidence>
<dbReference type="AlphaFoldDB" id="A0A642UDJ3"/>
<dbReference type="PANTHER" id="PTHR28207">
    <property type="entry name" value="ATP SYNTHASE SUBUNIT H, MITOCHONDRIAL"/>
    <property type="match status" value="1"/>
</dbReference>
<proteinExistence type="predicted"/>
<feature type="region of interest" description="Disordered" evidence="1">
    <location>
        <begin position="45"/>
        <end position="66"/>
    </location>
</feature>
<comment type="caution">
    <text evidence="2">The sequence shown here is derived from an EMBL/GenBank/DDBJ whole genome shotgun (WGS) entry which is preliminary data.</text>
</comment>
<accession>A0A642UDJ3</accession>
<protein>
    <recommendedName>
        <fullName evidence="4">ATP synthase subunit H, mitochondrial</fullName>
    </recommendedName>
</protein>
<dbReference type="PANTHER" id="PTHR28207:SF1">
    <property type="entry name" value="ATP SYNTHASE SUBUNIT H, MITOCHONDRIAL"/>
    <property type="match status" value="1"/>
</dbReference>
<dbReference type="VEuPathDB" id="FungiDB:DIURU_005359"/>
<dbReference type="OMA" id="EGATRPW"/>
<organism evidence="2 3">
    <name type="scientific">Diutina rugosa</name>
    <name type="common">Yeast</name>
    <name type="synonym">Candida rugosa</name>
    <dbReference type="NCBI Taxonomy" id="5481"/>
    <lineage>
        <taxon>Eukaryota</taxon>
        <taxon>Fungi</taxon>
        <taxon>Dikarya</taxon>
        <taxon>Ascomycota</taxon>
        <taxon>Saccharomycotina</taxon>
        <taxon>Pichiomycetes</taxon>
        <taxon>Debaryomycetaceae</taxon>
        <taxon>Diutina</taxon>
    </lineage>
</organism>
<evidence type="ECO:0008006" key="4">
    <source>
        <dbReference type="Google" id="ProtNLM"/>
    </source>
</evidence>
<dbReference type="OrthoDB" id="274752at2759"/>
<keyword evidence="3" id="KW-1185">Reference proteome</keyword>
<dbReference type="GeneID" id="54784010"/>